<protein>
    <submittedName>
        <fullName evidence="2">Uncharacterized protein</fullName>
    </submittedName>
</protein>
<reference evidence="2 3" key="1">
    <citation type="submission" date="2020-02" db="EMBL/GenBank/DDBJ databases">
        <title>Genomic and physiological characterization of two novel Nitrospinaceae genera.</title>
        <authorList>
            <person name="Mueller A.J."/>
            <person name="Jung M.-Y."/>
            <person name="Strachan C.R."/>
            <person name="Herbold C.W."/>
            <person name="Kirkegaard R.H."/>
            <person name="Daims H."/>
        </authorList>
    </citation>
    <scope>NUCLEOTIDE SEQUENCE [LARGE SCALE GENOMIC DNA]</scope>
    <source>
        <strain evidence="2">EB</strain>
    </source>
</reference>
<dbReference type="KEGG" id="nli:G3M70_02835"/>
<feature type="signal peptide" evidence="1">
    <location>
        <begin position="1"/>
        <end position="28"/>
    </location>
</feature>
<feature type="chain" id="PRO_5032350578" evidence="1">
    <location>
        <begin position="29"/>
        <end position="214"/>
    </location>
</feature>
<dbReference type="AlphaFoldDB" id="A0A7T0BU30"/>
<dbReference type="Proteomes" id="UP000594688">
    <property type="component" value="Chromosome"/>
</dbReference>
<evidence type="ECO:0000313" key="2">
    <source>
        <dbReference type="EMBL" id="QPJ60878.1"/>
    </source>
</evidence>
<sequence length="214" mass="22149">MNKQRVFRYIAALAVLTSLVVGAGPAYAQSINTLSSEVDNASQVVVPFWQAQPGSAGLTYTFVAITHPSLAGMSSQIGVTATAYLGTGSTTNTYGTSTDFTVSAGTTHRLFIIGTPQTSGAFPGINSLINTDSTVSGIIGTDNPGTGYLRFDPIASNPKTNSGSGFQDITMLSYWGAVVFEGSNTGFAMEFIGDATDSSSHPDMTSGRFPSGVN</sequence>
<evidence type="ECO:0000313" key="3">
    <source>
        <dbReference type="Proteomes" id="UP000594688"/>
    </source>
</evidence>
<dbReference type="EMBL" id="CP048685">
    <property type="protein sequence ID" value="QPJ60878.1"/>
    <property type="molecule type" value="Genomic_DNA"/>
</dbReference>
<gene>
    <name evidence="2" type="ORF">G3M70_02835</name>
</gene>
<keyword evidence="1" id="KW-0732">Signal</keyword>
<organism evidence="2 3">
    <name type="scientific">Candidatus Nitronauta litoralis</name>
    <dbReference type="NCBI Taxonomy" id="2705533"/>
    <lineage>
        <taxon>Bacteria</taxon>
        <taxon>Pseudomonadati</taxon>
        <taxon>Nitrospinota/Tectimicrobiota group</taxon>
        <taxon>Nitrospinota</taxon>
        <taxon>Nitrospinia</taxon>
        <taxon>Nitrospinales</taxon>
        <taxon>Nitrospinaceae</taxon>
        <taxon>Candidatus Nitronauta</taxon>
    </lineage>
</organism>
<name>A0A7T0BU30_9BACT</name>
<evidence type="ECO:0000256" key="1">
    <source>
        <dbReference type="SAM" id="SignalP"/>
    </source>
</evidence>
<proteinExistence type="predicted"/>
<accession>A0A7T0BU30</accession>